<feature type="region of interest" description="Disordered" evidence="2">
    <location>
        <begin position="799"/>
        <end position="876"/>
    </location>
</feature>
<dbReference type="Proteomes" id="UP001465976">
    <property type="component" value="Unassembled WGS sequence"/>
</dbReference>
<keyword evidence="4" id="KW-1185">Reference proteome</keyword>
<feature type="compositionally biased region" description="Basic and acidic residues" evidence="2">
    <location>
        <begin position="348"/>
        <end position="359"/>
    </location>
</feature>
<feature type="compositionally biased region" description="Low complexity" evidence="2">
    <location>
        <begin position="18"/>
        <end position="37"/>
    </location>
</feature>
<feature type="coiled-coil region" evidence="1">
    <location>
        <begin position="618"/>
        <end position="676"/>
    </location>
</feature>
<feature type="compositionally biased region" description="Low complexity" evidence="2">
    <location>
        <begin position="280"/>
        <end position="291"/>
    </location>
</feature>
<feature type="region of interest" description="Disordered" evidence="2">
    <location>
        <begin position="718"/>
        <end position="742"/>
    </location>
</feature>
<feature type="compositionally biased region" description="Low complexity" evidence="2">
    <location>
        <begin position="240"/>
        <end position="256"/>
    </location>
</feature>
<evidence type="ECO:0000313" key="3">
    <source>
        <dbReference type="EMBL" id="KAL0563445.1"/>
    </source>
</evidence>
<keyword evidence="1" id="KW-0175">Coiled coil</keyword>
<feature type="region of interest" description="Disordered" evidence="2">
    <location>
        <begin position="9"/>
        <end position="60"/>
    </location>
</feature>
<evidence type="ECO:0000256" key="2">
    <source>
        <dbReference type="SAM" id="MobiDB-lite"/>
    </source>
</evidence>
<proteinExistence type="predicted"/>
<feature type="compositionally biased region" description="Basic and acidic residues" evidence="2">
    <location>
        <begin position="498"/>
        <end position="512"/>
    </location>
</feature>
<gene>
    <name evidence="3" type="ORF">V5O48_018622</name>
</gene>
<feature type="region of interest" description="Disordered" evidence="2">
    <location>
        <begin position="124"/>
        <end position="594"/>
    </location>
</feature>
<protein>
    <submittedName>
        <fullName evidence="3">Uncharacterized protein</fullName>
    </submittedName>
</protein>
<feature type="compositionally biased region" description="Polar residues" evidence="2">
    <location>
        <begin position="360"/>
        <end position="376"/>
    </location>
</feature>
<reference evidence="3 4" key="1">
    <citation type="submission" date="2024-02" db="EMBL/GenBank/DDBJ databases">
        <title>A draft genome for the cacao thread blight pathogen Marasmius crinis-equi.</title>
        <authorList>
            <person name="Cohen S.P."/>
            <person name="Baruah I.K."/>
            <person name="Amoako-Attah I."/>
            <person name="Bukari Y."/>
            <person name="Meinhardt L.W."/>
            <person name="Bailey B.A."/>
        </authorList>
    </citation>
    <scope>NUCLEOTIDE SEQUENCE [LARGE SCALE GENOMIC DNA]</scope>
    <source>
        <strain evidence="3 4">GH-76</strain>
    </source>
</reference>
<sequence>MDLSTIIEADTSGISKHLPSVSNSASSSPSSSRLPSQSPSPLPFSPPSIDRDTDMNDSSHLELELSTSQITSQVANDWLKDANARVVDVDADESLIIDDEFDLPTRRTLVVNMDTVDPALAALLSPHKIPPGPGQDDNENETIVIPKPVRPPSSPLSSSQFNSTIVDDHLPHRPQQQSSLPRPRSHKPSSSAVAADTFDPPFFDNGVKDDQSKNMVRHHNQRQEHKAKGTPIASEFEALSPPSSASSSGGNQNSPSSPSPSSPAPSSTIMPPSAKPSYPPSMSTTSLSSSISRRRGNTTTSHTTPLASTASLGLDPGSESGSISPVRRYQRRNLGIGLPSSSSPLPPRAREEVPGRRSLDSPTTSPSPRRNQTQARHGTEYARPSVSEYGEILGRGSLDLEPSPRIVSSGTRPSVFEMRRQRKRSMSMEDHNLSLSVGRYARSRGTATPSISRASDARPGSSLSARYPEESGNKARPPVMEWLGPRTAKAFRAAGLMDSDRDRDRDKDRDDSPGYSSPGVEQIRRFGSVRSTTTRTHSRAEAGYGQRRGSGSYFSGASVGMESPTYTISSSRGGEREWPPRSASTAPTSVSGISSGREEIAALKEKHAVETEALLSALADSQRTTRVLREENTELRERLQEAERVEDLCEELRSKLRRVEEENEKLRRFIADLVVDSASDARSNEKELETQPQRRTRAFLATANKGSLGRHNGAIIASPLRHTTPPSPSPPPTATKDSFGPEDTDVFLDDEVDRRFNVASTSTPAGHRRRFSTASSSIFPAPPANMTMLNEENGYLSLSESDASASHAKSRKGQGEHTRETSIMSISNFSMTTGSPGSLRLRPEHERHLGDMDQDMDSLNLEAPSHSGGSEDDGDW</sequence>
<feature type="compositionally biased region" description="Basic and acidic residues" evidence="2">
    <location>
        <begin position="841"/>
        <end position="851"/>
    </location>
</feature>
<feature type="compositionally biased region" description="Basic and acidic residues" evidence="2">
    <location>
        <begin position="49"/>
        <end position="60"/>
    </location>
</feature>
<comment type="caution">
    <text evidence="3">The sequence shown here is derived from an EMBL/GenBank/DDBJ whole genome shotgun (WGS) entry which is preliminary data.</text>
</comment>
<evidence type="ECO:0000256" key="1">
    <source>
        <dbReference type="SAM" id="Coils"/>
    </source>
</evidence>
<accession>A0ABR3EKR1</accession>
<evidence type="ECO:0000313" key="4">
    <source>
        <dbReference type="Proteomes" id="UP001465976"/>
    </source>
</evidence>
<organism evidence="3 4">
    <name type="scientific">Marasmius crinis-equi</name>
    <dbReference type="NCBI Taxonomy" id="585013"/>
    <lineage>
        <taxon>Eukaryota</taxon>
        <taxon>Fungi</taxon>
        <taxon>Dikarya</taxon>
        <taxon>Basidiomycota</taxon>
        <taxon>Agaricomycotina</taxon>
        <taxon>Agaricomycetes</taxon>
        <taxon>Agaricomycetidae</taxon>
        <taxon>Agaricales</taxon>
        <taxon>Marasmiineae</taxon>
        <taxon>Marasmiaceae</taxon>
        <taxon>Marasmius</taxon>
    </lineage>
</organism>
<feature type="compositionally biased region" description="Polar residues" evidence="2">
    <location>
        <begin position="582"/>
        <end position="594"/>
    </location>
</feature>
<dbReference type="EMBL" id="JBAHYK010003504">
    <property type="protein sequence ID" value="KAL0563445.1"/>
    <property type="molecule type" value="Genomic_DNA"/>
</dbReference>
<feature type="compositionally biased region" description="Polar residues" evidence="2">
    <location>
        <begin position="821"/>
        <end position="836"/>
    </location>
</feature>
<name>A0ABR3EKR1_9AGAR</name>
<feature type="compositionally biased region" description="Low complexity" evidence="2">
    <location>
        <begin position="298"/>
        <end position="312"/>
    </location>
</feature>